<dbReference type="PANTHER" id="PTHR13504:SF38">
    <property type="entry name" value="FIDO DOMAIN-CONTAINING PROTEIN"/>
    <property type="match status" value="1"/>
</dbReference>
<dbReference type="STRING" id="1036181.SAMN05421756_10457"/>
<evidence type="ECO:0000256" key="3">
    <source>
        <dbReference type="SAM" id="MobiDB-lite"/>
    </source>
</evidence>
<sequence>MTKAGAEVRVPPTDWEPQVWDPPTGFGQTRRERAARGRAYTSAVPARIADLRLQVPPALAADAEDAAAEIARFDASTEHGLGAITAVLLRSESASSSQIEQISASARAIAEAELTGSGKPNAVVVADNTRAMTDAVSSADALTAEVIAGVQRVLLERHSPGLVGWREEAVWIGGGGSTPVSADYVAPDHRRIVGAVDDLVAFAARDDLLLLPQIAIAHAQFETIHPFADGNGRTGRALVQILLRSKGLTRTATVPVSGGLLTEKSRYFDALEAFREGDAGPIVRQFVRASLRAVDQGRQLAARTIELRDTWRATVRARSDSAAWRILDLLPAHPVVDAETIAREVGIHPNNVRRSVAPLVEAGILVPSQHFKSHKSLYRAPSVLDLLDDYAAEVGRRER</sequence>
<keyword evidence="6" id="KW-1185">Reference proteome</keyword>
<organism evidence="5 6">
    <name type="scientific">Microlunatus flavus</name>
    <dbReference type="NCBI Taxonomy" id="1036181"/>
    <lineage>
        <taxon>Bacteria</taxon>
        <taxon>Bacillati</taxon>
        <taxon>Actinomycetota</taxon>
        <taxon>Actinomycetes</taxon>
        <taxon>Propionibacteriales</taxon>
        <taxon>Propionibacteriaceae</taxon>
        <taxon>Microlunatus</taxon>
    </lineage>
</organism>
<feature type="binding site" evidence="2">
    <location>
        <begin position="229"/>
        <end position="236"/>
    </location>
    <ligand>
        <name>ATP</name>
        <dbReference type="ChEBI" id="CHEBI:30616"/>
    </ligand>
</feature>
<accession>A0A1H9GYX8</accession>
<evidence type="ECO:0000256" key="1">
    <source>
        <dbReference type="PIRSR" id="PIRSR640198-1"/>
    </source>
</evidence>
<dbReference type="Proteomes" id="UP000198504">
    <property type="component" value="Unassembled WGS sequence"/>
</dbReference>
<evidence type="ECO:0000313" key="5">
    <source>
        <dbReference type="EMBL" id="SEQ55208.1"/>
    </source>
</evidence>
<dbReference type="SUPFAM" id="SSF140931">
    <property type="entry name" value="Fic-like"/>
    <property type="match status" value="1"/>
</dbReference>
<dbReference type="InterPro" id="IPR036597">
    <property type="entry name" value="Fido-like_dom_sf"/>
</dbReference>
<keyword evidence="2" id="KW-0547">Nucleotide-binding</keyword>
<dbReference type="InterPro" id="IPR036390">
    <property type="entry name" value="WH_DNA-bd_sf"/>
</dbReference>
<dbReference type="OrthoDB" id="9813719at2"/>
<dbReference type="PROSITE" id="PS51459">
    <property type="entry name" value="FIDO"/>
    <property type="match status" value="1"/>
</dbReference>
<dbReference type="AlphaFoldDB" id="A0A1H9GYX8"/>
<reference evidence="6" key="1">
    <citation type="submission" date="2016-10" db="EMBL/GenBank/DDBJ databases">
        <authorList>
            <person name="Varghese N."/>
            <person name="Submissions S."/>
        </authorList>
    </citation>
    <scope>NUCLEOTIDE SEQUENCE [LARGE SCALE GENOMIC DNA]</scope>
    <source>
        <strain evidence="6">CGMCC 4.6856</strain>
    </source>
</reference>
<feature type="domain" description="Fido" evidence="4">
    <location>
        <begin position="142"/>
        <end position="289"/>
    </location>
</feature>
<dbReference type="InterPro" id="IPR040198">
    <property type="entry name" value="Fido_containing"/>
</dbReference>
<feature type="region of interest" description="Disordered" evidence="3">
    <location>
        <begin position="1"/>
        <end position="32"/>
    </location>
</feature>
<name>A0A1H9GYX8_9ACTN</name>
<dbReference type="PANTHER" id="PTHR13504">
    <property type="entry name" value="FIDO DOMAIN-CONTAINING PROTEIN DDB_G0283145"/>
    <property type="match status" value="1"/>
</dbReference>
<protein>
    <submittedName>
        <fullName evidence="5">Fic family protein</fullName>
    </submittedName>
</protein>
<dbReference type="EMBL" id="FOFA01000004">
    <property type="protein sequence ID" value="SEQ55208.1"/>
    <property type="molecule type" value="Genomic_DNA"/>
</dbReference>
<keyword evidence="2" id="KW-0067">ATP-binding</keyword>
<dbReference type="InterPro" id="IPR003812">
    <property type="entry name" value="Fido"/>
</dbReference>
<dbReference type="Pfam" id="PF02661">
    <property type="entry name" value="Fic"/>
    <property type="match status" value="1"/>
</dbReference>
<evidence type="ECO:0000259" key="4">
    <source>
        <dbReference type="PROSITE" id="PS51459"/>
    </source>
</evidence>
<feature type="active site" evidence="1">
    <location>
        <position position="225"/>
    </location>
</feature>
<dbReference type="GO" id="GO:0005524">
    <property type="term" value="F:ATP binding"/>
    <property type="evidence" value="ECO:0007669"/>
    <property type="project" value="UniProtKB-KW"/>
</dbReference>
<evidence type="ECO:0000313" key="6">
    <source>
        <dbReference type="Proteomes" id="UP000198504"/>
    </source>
</evidence>
<gene>
    <name evidence="5" type="ORF">SAMN05421756_10457</name>
</gene>
<dbReference type="SUPFAM" id="SSF46785">
    <property type="entry name" value="Winged helix' DNA-binding domain"/>
    <property type="match status" value="1"/>
</dbReference>
<evidence type="ECO:0000256" key="2">
    <source>
        <dbReference type="PIRSR" id="PIRSR640198-2"/>
    </source>
</evidence>
<proteinExistence type="predicted"/>
<dbReference type="Gene3D" id="1.10.3290.10">
    <property type="entry name" value="Fido-like domain"/>
    <property type="match status" value="1"/>
</dbReference>
<dbReference type="RefSeq" id="WP_091179855.1">
    <property type="nucleotide sequence ID" value="NZ_FOFA01000004.1"/>
</dbReference>